<dbReference type="CDD" id="cd00757">
    <property type="entry name" value="ThiF_MoeB_HesA_family"/>
    <property type="match status" value="1"/>
</dbReference>
<evidence type="ECO:0000256" key="1">
    <source>
        <dbReference type="ARBA" id="ARBA00009919"/>
    </source>
</evidence>
<dbReference type="PANTHER" id="PTHR10953">
    <property type="entry name" value="UBIQUITIN-ACTIVATING ENZYME E1"/>
    <property type="match status" value="1"/>
</dbReference>
<protein>
    <submittedName>
        <fullName evidence="3">Molybdopterin biosynthesis protein</fullName>
    </submittedName>
</protein>
<dbReference type="SUPFAM" id="SSF69572">
    <property type="entry name" value="Activating enzymes of the ubiquitin-like proteins"/>
    <property type="match status" value="1"/>
</dbReference>
<dbReference type="GO" id="GO:0005737">
    <property type="term" value="C:cytoplasm"/>
    <property type="evidence" value="ECO:0007669"/>
    <property type="project" value="TreeGrafter"/>
</dbReference>
<gene>
    <name evidence="3" type="primary">moeB</name>
</gene>
<organism evidence="3">
    <name type="scientific">Bulboplastis apyrenoidosa</name>
    <dbReference type="NCBI Taxonomy" id="1070855"/>
    <lineage>
        <taxon>Eukaryota</taxon>
        <taxon>Rhodophyta</taxon>
        <taxon>Rhodellophyceae</taxon>
        <taxon>Dixoniellales</taxon>
        <taxon>Dixoniellaceae</taxon>
        <taxon>Bulboplastis</taxon>
    </lineage>
</organism>
<dbReference type="GeneID" id="32887541"/>
<dbReference type="InterPro" id="IPR000594">
    <property type="entry name" value="ThiF_NAD_FAD-bd"/>
</dbReference>
<proteinExistence type="inferred from homology"/>
<evidence type="ECO:0000313" key="3">
    <source>
        <dbReference type="EMBL" id="ARO90846.1"/>
    </source>
</evidence>
<dbReference type="RefSeq" id="YP_009370357.1">
    <property type="nucleotide sequence ID" value="NC_034787.1"/>
</dbReference>
<dbReference type="PANTHER" id="PTHR10953:SF102">
    <property type="entry name" value="ADENYLYLTRANSFERASE AND SULFURTRANSFERASE MOCS3"/>
    <property type="match status" value="1"/>
</dbReference>
<accession>A0A1Y9TMG5</accession>
<dbReference type="AlphaFoldDB" id="A0A1Y9TMG5"/>
<dbReference type="GO" id="GO:0016779">
    <property type="term" value="F:nucleotidyltransferase activity"/>
    <property type="evidence" value="ECO:0007669"/>
    <property type="project" value="TreeGrafter"/>
</dbReference>
<dbReference type="Pfam" id="PF00899">
    <property type="entry name" value="ThiF"/>
    <property type="match status" value="1"/>
</dbReference>
<feature type="domain" description="THIF-type NAD/FAD binding fold" evidence="2">
    <location>
        <begin position="19"/>
        <end position="246"/>
    </location>
</feature>
<evidence type="ECO:0000259" key="2">
    <source>
        <dbReference type="Pfam" id="PF00899"/>
    </source>
</evidence>
<name>A0A1Y9TMG5_9RHOD</name>
<dbReference type="Gene3D" id="3.40.50.720">
    <property type="entry name" value="NAD(P)-binding Rossmann-like Domain"/>
    <property type="match status" value="1"/>
</dbReference>
<dbReference type="GO" id="GO:0004792">
    <property type="term" value="F:thiosulfate-cyanide sulfurtransferase activity"/>
    <property type="evidence" value="ECO:0007669"/>
    <property type="project" value="TreeGrafter"/>
</dbReference>
<comment type="similarity">
    <text evidence="1">Belongs to the HesA/MoeB/ThiF family.</text>
</comment>
<dbReference type="InterPro" id="IPR045886">
    <property type="entry name" value="ThiF/MoeB/HesA"/>
</dbReference>
<dbReference type="EMBL" id="KY709209">
    <property type="protein sequence ID" value="ARO90846.1"/>
    <property type="molecule type" value="Genomic_DNA"/>
</dbReference>
<keyword evidence="3" id="KW-0150">Chloroplast</keyword>
<sequence length="373" mass="42681">MFIYNQNYPIITQELLNRYARHLSLSLVGINGQQRLGSSKVICIGAGGLASTILLYLCASGVGTIGIIDNDYVEVSNLQRQIIYNTYHINRLKVDCAKQELLKINPKCQINTYHTILSDYNSIEIIKKYDIIIDCTDNLIVRYVLTKTSLFLNKIIVYGAISQFQGQLSIFNFQGASSYKDLYPSINSINLVNNCTAEGVLGILPGIIGILQATETIKLILGIGTSMQNKILFYDALKMKFKEIYIHSQYTSMQYYKWFSKKYKKDKLFKPLFQLYSPIPIISGRLYTNLRKNYKCQIIYIGSNKMNKAFNDSYIIELTLIEIQNSLNQLKKISQEKLIILSCRTKMKALLTTLFLHRHNISSIVVDLKYISN</sequence>
<dbReference type="FunFam" id="3.40.50.720:FF:000080">
    <property type="entry name" value="Thiazole biosynthesis adenylyltransferase ThiF"/>
    <property type="match status" value="1"/>
</dbReference>
<reference evidence="3" key="1">
    <citation type="submission" date="2017-03" db="EMBL/GenBank/DDBJ databases">
        <title>The new red algal subphylum Proteorhodophytina comprises the largest and most divergent plastid genomes known.</title>
        <authorList>
            <person name="Munoz-Gomez S.A."/>
            <person name="Mejia-Franco F.G."/>
            <person name="Durnin K."/>
            <person name="Morgan C."/>
            <person name="Grisdale C.J."/>
            <person name="Archibald J.M."/>
            <person name="Slamovits C.H."/>
        </authorList>
    </citation>
    <scope>NUCLEOTIDE SEQUENCE</scope>
    <source>
        <strain evidence="3">NIES-2742</strain>
    </source>
</reference>
<dbReference type="InterPro" id="IPR035985">
    <property type="entry name" value="Ubiquitin-activating_enz"/>
</dbReference>
<geneLocation type="chloroplast" evidence="3"/>
<keyword evidence="3" id="KW-0934">Plastid</keyword>
<dbReference type="GO" id="GO:0008641">
    <property type="term" value="F:ubiquitin-like modifier activating enzyme activity"/>
    <property type="evidence" value="ECO:0007669"/>
    <property type="project" value="InterPro"/>
</dbReference>